<name>A0A4P9ZV08_9FUNG</name>
<feature type="compositionally biased region" description="Polar residues" evidence="1">
    <location>
        <begin position="442"/>
        <end position="451"/>
    </location>
</feature>
<feature type="compositionally biased region" description="Low complexity" evidence="1">
    <location>
        <begin position="385"/>
        <end position="401"/>
    </location>
</feature>
<dbReference type="GO" id="GO:0034063">
    <property type="term" value="P:stress granule assembly"/>
    <property type="evidence" value="ECO:0007669"/>
    <property type="project" value="TreeGrafter"/>
</dbReference>
<keyword evidence="4" id="KW-1185">Reference proteome</keyword>
<sequence length="1159" mass="122786">MSGRPFRGRRGGGTGGTYRPPGRWGTSTQGPHPGRYPQHNGPSYPPRYGPPRPPMGPEYQSSPHHPPHPFNYASAGAVRPSSKDPSVATAPDNSSNEAQLAHQQFLYTLIHLVGLQVEVTLKDGKQFLGILQATSVDDGLGVVLKYAKETTPPSSGSDATAVLAARPVATLIIQSKDLASLSAIGVDFGGMEKAREYEKVGFKTDTGISGQSGQYLERELHRWNPDDHEDMSASFFSDMDQATGGDWCDMDEPVVPGNGHLQQTLEDAYNPSQGTWDQFAANEKLFGLKTNFNEEIYTTKLDRSHPDFKRREMEASRIAQEIMTAPINNVHIAEERGQEIQEDQMDEEDRYGAVIRDPKPGKYMPPALRRQWGQQQPQPQPSPTPSATSTKSMPKPSTGPSREVPAFDPAMLTANPPPGLYRSYTTTSIPTAKALAAPGGTSPESVDTATLSEPQPSETTTASPSAPGPAPVVTAPSKPKLKGKLPPMVGLAIDTKSQAVKKFALDPDNRLRASPLDILAPKIAQQLAAKESQSGRQADDGYGSYIPVSAIERSSKPIEHELAGTFRQFASTEKERLQQTKQAFLKKAKDGRVAELIQFSKSFKLNTPMPTDLLPIMGKPKSSPESSTASQSSPSTKSEDSKKADGKPSAPTPAKVEPVASTTATATATATKPVAPAPMPEKAEPAAPVVSAPTATPTTTATTDSAPTSENATAPSASTESAASKAASSSFKLNVKAVAFKPNPGATPFVPKPRSATAAKATEGPTTPSQSQLPTTDPAFVAFFGNRPISRGPMNMKATFAELFNGGRTSPTPKTVGPTWPFGSKPFLHQFTVTNHTYEEDMYHGAPYGYPYGYPNYSGYPPPYLGAPMPPHMANHAQGHGGPPPQTGSANGHPQAMAMGMGMAVPLTYVTGQTGPAPGHVGYPPAPQPHYMAASGAYAPPMMIPTSGPNALYSGPHPSGMPMPPQPMAPNHSHPGRMYKPNGPDDLGHPAASALGSYASPGRSPVIHPQTAQPGMYPPSHPSPYSGPTQGNPRYSADLGATSPAISNAGGYHPMPTSHMPHPSSTHHSPHPGYPHMSHAQQGLPPMGQSHSHHGNMTIHPHNGSSYAPNYSQSMMGGSQTHHPGHPPPPSYPPGAYPSSPYMGHNHNHAAVSSAPHNR</sequence>
<feature type="region of interest" description="Disordered" evidence="1">
    <location>
        <begin position="1"/>
        <end position="95"/>
    </location>
</feature>
<dbReference type="STRING" id="215637.A0A4P9ZV08"/>
<evidence type="ECO:0000256" key="1">
    <source>
        <dbReference type="SAM" id="MobiDB-lite"/>
    </source>
</evidence>
<feature type="compositionally biased region" description="Pro residues" evidence="1">
    <location>
        <begin position="959"/>
        <end position="968"/>
    </location>
</feature>
<dbReference type="InterPro" id="IPR045117">
    <property type="entry name" value="ATXN2-like"/>
</dbReference>
<feature type="region of interest" description="Disordered" evidence="1">
    <location>
        <begin position="743"/>
        <end position="776"/>
    </location>
</feature>
<dbReference type="OrthoDB" id="2275718at2759"/>
<reference evidence="4" key="1">
    <citation type="journal article" date="2018" name="Nat. Microbiol.">
        <title>Leveraging single-cell genomics to expand the fungal tree of life.</title>
        <authorList>
            <person name="Ahrendt S.R."/>
            <person name="Quandt C.A."/>
            <person name="Ciobanu D."/>
            <person name="Clum A."/>
            <person name="Salamov A."/>
            <person name="Andreopoulos B."/>
            <person name="Cheng J.F."/>
            <person name="Woyke T."/>
            <person name="Pelin A."/>
            <person name="Henrissat B."/>
            <person name="Reynolds N.K."/>
            <person name="Benny G.L."/>
            <person name="Smith M.E."/>
            <person name="James T.Y."/>
            <person name="Grigoriev I.V."/>
        </authorList>
    </citation>
    <scope>NUCLEOTIDE SEQUENCE [LARGE SCALE GENOMIC DNA]</scope>
    <source>
        <strain evidence="4">RSA 468</strain>
    </source>
</reference>
<dbReference type="Pfam" id="PF14438">
    <property type="entry name" value="SM-ATX"/>
    <property type="match status" value="1"/>
</dbReference>
<feature type="compositionally biased region" description="Low complexity" evidence="1">
    <location>
        <begin position="685"/>
        <end position="722"/>
    </location>
</feature>
<feature type="compositionally biased region" description="Polar residues" evidence="1">
    <location>
        <begin position="1103"/>
        <end position="1121"/>
    </location>
</feature>
<accession>A0A4P9ZV08</accession>
<dbReference type="GO" id="GO:0003729">
    <property type="term" value="F:mRNA binding"/>
    <property type="evidence" value="ECO:0007669"/>
    <property type="project" value="TreeGrafter"/>
</dbReference>
<dbReference type="InterPro" id="IPR025852">
    <property type="entry name" value="SM_dom_ATX"/>
</dbReference>
<feature type="domain" description="LsmAD" evidence="2">
    <location>
        <begin position="286"/>
        <end position="357"/>
    </location>
</feature>
<feature type="compositionally biased region" description="Low complexity" evidence="1">
    <location>
        <begin position="765"/>
        <end position="776"/>
    </location>
</feature>
<dbReference type="AlphaFoldDB" id="A0A4P9ZV08"/>
<dbReference type="InterPro" id="IPR009604">
    <property type="entry name" value="LsmAD_domain"/>
</dbReference>
<organism evidence="3 4">
    <name type="scientific">Dimargaris cristalligena</name>
    <dbReference type="NCBI Taxonomy" id="215637"/>
    <lineage>
        <taxon>Eukaryota</taxon>
        <taxon>Fungi</taxon>
        <taxon>Fungi incertae sedis</taxon>
        <taxon>Zoopagomycota</taxon>
        <taxon>Kickxellomycotina</taxon>
        <taxon>Dimargaritomycetes</taxon>
        <taxon>Dimargaritales</taxon>
        <taxon>Dimargaritaceae</taxon>
        <taxon>Dimargaris</taxon>
    </lineage>
</organism>
<dbReference type="EMBL" id="ML002494">
    <property type="protein sequence ID" value="RKP37446.1"/>
    <property type="molecule type" value="Genomic_DNA"/>
</dbReference>
<feature type="region of interest" description="Disordered" evidence="1">
    <location>
        <begin position="604"/>
        <end position="722"/>
    </location>
</feature>
<feature type="region of interest" description="Disordered" evidence="1">
    <location>
        <begin position="355"/>
        <end position="484"/>
    </location>
</feature>
<evidence type="ECO:0000259" key="2">
    <source>
        <dbReference type="SMART" id="SM01272"/>
    </source>
</evidence>
<feature type="compositionally biased region" description="Low complexity" evidence="1">
    <location>
        <begin position="658"/>
        <end position="674"/>
    </location>
</feature>
<evidence type="ECO:0000313" key="4">
    <source>
        <dbReference type="Proteomes" id="UP000268162"/>
    </source>
</evidence>
<dbReference type="CDD" id="cd00600">
    <property type="entry name" value="Sm_like"/>
    <property type="match status" value="1"/>
</dbReference>
<feature type="compositionally biased region" description="Pro residues" evidence="1">
    <location>
        <begin position="1126"/>
        <end position="1136"/>
    </location>
</feature>
<proteinExistence type="predicted"/>
<dbReference type="Pfam" id="PF06741">
    <property type="entry name" value="LsmAD"/>
    <property type="match status" value="1"/>
</dbReference>
<dbReference type="GO" id="GO:0010494">
    <property type="term" value="C:cytoplasmic stress granule"/>
    <property type="evidence" value="ECO:0007669"/>
    <property type="project" value="TreeGrafter"/>
</dbReference>
<feature type="compositionally biased region" description="Low complexity" evidence="1">
    <location>
        <begin position="17"/>
        <end position="26"/>
    </location>
</feature>
<dbReference type="PANTHER" id="PTHR12854">
    <property type="entry name" value="ATAXIN 2-RELATED"/>
    <property type="match status" value="1"/>
</dbReference>
<dbReference type="SMART" id="SM01272">
    <property type="entry name" value="LsmAD"/>
    <property type="match status" value="1"/>
</dbReference>
<feature type="compositionally biased region" description="Low complexity" evidence="1">
    <location>
        <begin position="619"/>
        <end position="636"/>
    </location>
</feature>
<feature type="region of interest" description="Disordered" evidence="1">
    <location>
        <begin position="950"/>
        <end position="1159"/>
    </location>
</feature>
<feature type="compositionally biased region" description="Low complexity" evidence="1">
    <location>
        <begin position="1053"/>
        <end position="1067"/>
    </location>
</feature>
<feature type="compositionally biased region" description="Low complexity" evidence="1">
    <location>
        <begin position="452"/>
        <end position="478"/>
    </location>
</feature>
<feature type="compositionally biased region" description="Basic residues" evidence="1">
    <location>
        <begin position="1"/>
        <end position="10"/>
    </location>
</feature>
<feature type="compositionally biased region" description="Pro residues" evidence="1">
    <location>
        <begin position="43"/>
        <end position="56"/>
    </location>
</feature>
<feature type="compositionally biased region" description="Basic and acidic residues" evidence="1">
    <location>
        <begin position="637"/>
        <end position="646"/>
    </location>
</feature>
<dbReference type="PANTHER" id="PTHR12854:SF7">
    <property type="entry name" value="ATAXIN-2 HOMOLOG"/>
    <property type="match status" value="1"/>
</dbReference>
<protein>
    <recommendedName>
        <fullName evidence="2">LsmAD domain-containing protein</fullName>
    </recommendedName>
</protein>
<gene>
    <name evidence="3" type="ORF">BJ085DRAFT_38449</name>
</gene>
<evidence type="ECO:0000313" key="3">
    <source>
        <dbReference type="EMBL" id="RKP37446.1"/>
    </source>
</evidence>
<dbReference type="Proteomes" id="UP000268162">
    <property type="component" value="Unassembled WGS sequence"/>
</dbReference>
<feature type="region of interest" description="Disordered" evidence="1">
    <location>
        <begin position="873"/>
        <end position="896"/>
    </location>
</feature>